<name>A0AAV7AMP9_ENGPU</name>
<dbReference type="AlphaFoldDB" id="A0AAV7AMP9"/>
<evidence type="ECO:0000313" key="1">
    <source>
        <dbReference type="EMBL" id="KAG8562816.1"/>
    </source>
</evidence>
<gene>
    <name evidence="1" type="ORF">GDO81_015827</name>
</gene>
<accession>A0AAV7AMP9</accession>
<dbReference type="EMBL" id="WNYA01000007">
    <property type="protein sequence ID" value="KAG8562816.1"/>
    <property type="molecule type" value="Genomic_DNA"/>
</dbReference>
<protein>
    <submittedName>
        <fullName evidence="1">Uncharacterized protein</fullName>
    </submittedName>
</protein>
<proteinExistence type="predicted"/>
<evidence type="ECO:0000313" key="2">
    <source>
        <dbReference type="Proteomes" id="UP000824782"/>
    </source>
</evidence>
<dbReference type="Proteomes" id="UP000824782">
    <property type="component" value="Unassembled WGS sequence"/>
</dbReference>
<reference evidence="1" key="1">
    <citation type="thesis" date="2020" institute="ProQuest LLC" country="789 East Eisenhower Parkway, Ann Arbor, MI, USA">
        <title>Comparative Genomics and Chromosome Evolution.</title>
        <authorList>
            <person name="Mudd A.B."/>
        </authorList>
    </citation>
    <scope>NUCLEOTIDE SEQUENCE</scope>
    <source>
        <strain evidence="1">237g6f4</strain>
        <tissue evidence="1">Blood</tissue>
    </source>
</reference>
<sequence>MAGKLKPGEVKSVLEALSGVNTSLEFKACTDCICSARKTTWQFRGRRWSLGKKKRGNHNLPICSNMSCNKMFSQGK</sequence>
<keyword evidence="2" id="KW-1185">Reference proteome</keyword>
<comment type="caution">
    <text evidence="1">The sequence shown here is derived from an EMBL/GenBank/DDBJ whole genome shotgun (WGS) entry which is preliminary data.</text>
</comment>
<organism evidence="1 2">
    <name type="scientific">Engystomops pustulosus</name>
    <name type="common">Tungara frog</name>
    <name type="synonym">Physalaemus pustulosus</name>
    <dbReference type="NCBI Taxonomy" id="76066"/>
    <lineage>
        <taxon>Eukaryota</taxon>
        <taxon>Metazoa</taxon>
        <taxon>Chordata</taxon>
        <taxon>Craniata</taxon>
        <taxon>Vertebrata</taxon>
        <taxon>Euteleostomi</taxon>
        <taxon>Amphibia</taxon>
        <taxon>Batrachia</taxon>
        <taxon>Anura</taxon>
        <taxon>Neobatrachia</taxon>
        <taxon>Hyloidea</taxon>
        <taxon>Leptodactylidae</taxon>
        <taxon>Leiuperinae</taxon>
        <taxon>Engystomops</taxon>
    </lineage>
</organism>